<dbReference type="GO" id="GO:0005634">
    <property type="term" value="C:nucleus"/>
    <property type="evidence" value="ECO:0007669"/>
    <property type="project" value="TreeGrafter"/>
</dbReference>
<keyword evidence="5" id="KW-1185">Reference proteome</keyword>
<sequence>MDKLIVIVGITGTQGNSVAQTFLSLPGWRVRGVTRNLSSTASQTLISQGTEMVVGDSGDRPSLIAAFQDAHAIYGLTDFWGPFFSPSTATIVSAKGQTTNEAAFDIEVVHGINIAEAAAQIPSLERVVYSSLADVKRWSGGKYTWVYHFDGKAKVVEYIKESLPDLAKKTSYLQIGEYVTNWNNNQVSLGQKKLPDGSFVLRKPHSGDARIPMIWVERDTGTFVKALVEAEPGKTLLGYGSLIGWREYMETWGRIVGVEAKFEQIKPEEYLKEWPENLAREVREGHLFHGEFGWHGGDPEVLHPNHFGIGGTSVEEYIRQADWTPMLEGRWKALM</sequence>
<proteinExistence type="inferred from homology"/>
<dbReference type="EMBL" id="MU005777">
    <property type="protein sequence ID" value="KAF2705914.1"/>
    <property type="molecule type" value="Genomic_DNA"/>
</dbReference>
<dbReference type="Gene3D" id="3.90.25.10">
    <property type="entry name" value="UDP-galactose 4-epimerase, domain 1"/>
    <property type="match status" value="1"/>
</dbReference>
<dbReference type="InterPro" id="IPR036291">
    <property type="entry name" value="NAD(P)-bd_dom_sf"/>
</dbReference>
<feature type="domain" description="NmrA-like" evidence="3">
    <location>
        <begin position="1"/>
        <end position="295"/>
    </location>
</feature>
<dbReference type="SUPFAM" id="SSF51735">
    <property type="entry name" value="NAD(P)-binding Rossmann-fold domains"/>
    <property type="match status" value="1"/>
</dbReference>
<comment type="similarity">
    <text evidence="1">Belongs to the NmrA-type oxidoreductase family.</text>
</comment>
<dbReference type="Proteomes" id="UP000799428">
    <property type="component" value="Unassembled WGS sequence"/>
</dbReference>
<dbReference type="PANTHER" id="PTHR42748:SF26">
    <property type="entry name" value="NMRA-LIKE DOMAIN-CONTAINING PROTEIN"/>
    <property type="match status" value="1"/>
</dbReference>
<accession>A0A6G1JZ77</accession>
<evidence type="ECO:0000256" key="1">
    <source>
        <dbReference type="ARBA" id="ARBA00006328"/>
    </source>
</evidence>
<evidence type="ECO:0000259" key="3">
    <source>
        <dbReference type="Pfam" id="PF05368"/>
    </source>
</evidence>
<organism evidence="4 5">
    <name type="scientific">Pleomassaria siparia CBS 279.74</name>
    <dbReference type="NCBI Taxonomy" id="1314801"/>
    <lineage>
        <taxon>Eukaryota</taxon>
        <taxon>Fungi</taxon>
        <taxon>Dikarya</taxon>
        <taxon>Ascomycota</taxon>
        <taxon>Pezizomycotina</taxon>
        <taxon>Dothideomycetes</taxon>
        <taxon>Pleosporomycetidae</taxon>
        <taxon>Pleosporales</taxon>
        <taxon>Pleomassariaceae</taxon>
        <taxon>Pleomassaria</taxon>
    </lineage>
</organism>
<dbReference type="Gene3D" id="3.40.50.720">
    <property type="entry name" value="NAD(P)-binding Rossmann-like Domain"/>
    <property type="match status" value="1"/>
</dbReference>
<keyword evidence="2" id="KW-0521">NADP</keyword>
<dbReference type="OrthoDB" id="3358371at2759"/>
<name>A0A6G1JZ77_9PLEO</name>
<evidence type="ECO:0000313" key="5">
    <source>
        <dbReference type="Proteomes" id="UP000799428"/>
    </source>
</evidence>
<evidence type="ECO:0000256" key="2">
    <source>
        <dbReference type="ARBA" id="ARBA00022857"/>
    </source>
</evidence>
<dbReference type="Pfam" id="PF05368">
    <property type="entry name" value="NmrA"/>
    <property type="match status" value="1"/>
</dbReference>
<dbReference type="InterPro" id="IPR051164">
    <property type="entry name" value="NmrA-like_oxidored"/>
</dbReference>
<gene>
    <name evidence="4" type="ORF">K504DRAFT_493756</name>
</gene>
<dbReference type="AlphaFoldDB" id="A0A6G1JZ77"/>
<evidence type="ECO:0000313" key="4">
    <source>
        <dbReference type="EMBL" id="KAF2705914.1"/>
    </source>
</evidence>
<dbReference type="CDD" id="cd05251">
    <property type="entry name" value="NmrA_like_SDR_a"/>
    <property type="match status" value="1"/>
</dbReference>
<protein>
    <submittedName>
        <fullName evidence="4">NAD(P)-binding protein</fullName>
    </submittedName>
</protein>
<dbReference type="PANTHER" id="PTHR42748">
    <property type="entry name" value="NITROGEN METABOLITE REPRESSION PROTEIN NMRA FAMILY MEMBER"/>
    <property type="match status" value="1"/>
</dbReference>
<dbReference type="InterPro" id="IPR008030">
    <property type="entry name" value="NmrA-like"/>
</dbReference>
<reference evidence="4" key="1">
    <citation type="journal article" date="2020" name="Stud. Mycol.">
        <title>101 Dothideomycetes genomes: a test case for predicting lifestyles and emergence of pathogens.</title>
        <authorList>
            <person name="Haridas S."/>
            <person name="Albert R."/>
            <person name="Binder M."/>
            <person name="Bloem J."/>
            <person name="Labutti K."/>
            <person name="Salamov A."/>
            <person name="Andreopoulos B."/>
            <person name="Baker S."/>
            <person name="Barry K."/>
            <person name="Bills G."/>
            <person name="Bluhm B."/>
            <person name="Cannon C."/>
            <person name="Castanera R."/>
            <person name="Culley D."/>
            <person name="Daum C."/>
            <person name="Ezra D."/>
            <person name="Gonzalez J."/>
            <person name="Henrissat B."/>
            <person name="Kuo A."/>
            <person name="Liang C."/>
            <person name="Lipzen A."/>
            <person name="Lutzoni F."/>
            <person name="Magnuson J."/>
            <person name="Mondo S."/>
            <person name="Nolan M."/>
            <person name="Ohm R."/>
            <person name="Pangilinan J."/>
            <person name="Park H.-J."/>
            <person name="Ramirez L."/>
            <person name="Alfaro M."/>
            <person name="Sun H."/>
            <person name="Tritt A."/>
            <person name="Yoshinaga Y."/>
            <person name="Zwiers L.-H."/>
            <person name="Turgeon B."/>
            <person name="Goodwin S."/>
            <person name="Spatafora J."/>
            <person name="Crous P."/>
            <person name="Grigoriev I."/>
        </authorList>
    </citation>
    <scope>NUCLEOTIDE SEQUENCE</scope>
    <source>
        <strain evidence="4">CBS 279.74</strain>
    </source>
</reference>